<dbReference type="PANTHER" id="PTHR35190:SF2">
    <property type="entry name" value="PROTEIN DCD1B"/>
    <property type="match status" value="1"/>
</dbReference>
<keyword evidence="3" id="KW-1185">Reference proteome</keyword>
<dbReference type="RefSeq" id="WP_016481699.1">
    <property type="nucleotide sequence ID" value="NC_021487.1"/>
</dbReference>
<dbReference type="eggNOG" id="COG4927">
    <property type="taxonomic scope" value="Bacteria"/>
</dbReference>
<feature type="signal peptide" evidence="1">
    <location>
        <begin position="1"/>
        <end position="22"/>
    </location>
</feature>
<dbReference type="EMBL" id="HF951689">
    <property type="protein sequence ID" value="CCW34136.1"/>
    <property type="molecule type" value="Genomic_DNA"/>
</dbReference>
<protein>
    <recommendedName>
        <fullName evidence="4">Acyl-coenzyme A:6-aminopenicillanic acid acyl-transferase</fullName>
    </recommendedName>
</protein>
<dbReference type="PATRIC" id="fig|1303518.3.peg.304"/>
<dbReference type="InParanoid" id="S0ESC9"/>
<dbReference type="PANTHER" id="PTHR35190">
    <property type="entry name" value="PROTEIN DCD1B"/>
    <property type="match status" value="1"/>
</dbReference>
<dbReference type="OrthoDB" id="8109453at2"/>
<dbReference type="STRING" id="454171.CP488_00858"/>
<dbReference type="Gene3D" id="3.60.60.10">
    <property type="entry name" value="Penicillin V Acylase, Chain A"/>
    <property type="match status" value="1"/>
</dbReference>
<organism evidence="2 3">
    <name type="scientific">Chthonomonas calidirosea (strain DSM 23976 / ICMP 18418 / T49)</name>
    <dbReference type="NCBI Taxonomy" id="1303518"/>
    <lineage>
        <taxon>Bacteria</taxon>
        <taxon>Bacillati</taxon>
        <taxon>Armatimonadota</taxon>
        <taxon>Chthonomonadia</taxon>
        <taxon>Chthonomonadales</taxon>
        <taxon>Chthonomonadaceae</taxon>
        <taxon>Chthonomonas</taxon>
    </lineage>
</organism>
<gene>
    <name evidence="2" type="ORF">CCALI_00299</name>
</gene>
<evidence type="ECO:0008006" key="4">
    <source>
        <dbReference type="Google" id="ProtNLM"/>
    </source>
</evidence>
<dbReference type="Proteomes" id="UP000014227">
    <property type="component" value="Chromosome I"/>
</dbReference>
<dbReference type="KEGG" id="ccz:CCALI_00299"/>
<sequence>MRIIRYALALLMLTIGICPLHAAQPRVNVALHGKRFTIGAGDNRLTVLYLRGTPYEMGYAHGKLCAKEVRYLAEQVAPMMMLGMGCSPSRVDAIWKLYAKHLRPDYLEELKGLADGSGVPLRDIERLSAIPDISQWSCSFFAADGKATEHGDLIQIRALDYTTDAGIQKYPALIVYAPDHGVPFVSVGWLGFAGVVTALNADTIAMSEIGDDWDKQTNNFDGRPLTYVMRDAVQFGTTLQEAIHQVRDYPRTLSILYCLSWGKTGQMAALQTSHDKCYVYNSTDLPFPTKPGMVYMSMGMHSDWNAKLGHVLLQDYGHITVPVAEQIMHQLKTGSLHAVVFKPATGDLWVANATAHQMAYDRPFLHFNLFKALSDPFFKQPMPTSTAQKTSQVPINAR</sequence>
<dbReference type="Gene3D" id="1.10.10.2120">
    <property type="match status" value="1"/>
</dbReference>
<evidence type="ECO:0000313" key="2">
    <source>
        <dbReference type="EMBL" id="CCW34136.1"/>
    </source>
</evidence>
<name>S0ESC9_CHTCT</name>
<evidence type="ECO:0000256" key="1">
    <source>
        <dbReference type="SAM" id="SignalP"/>
    </source>
</evidence>
<evidence type="ECO:0000313" key="3">
    <source>
        <dbReference type="Proteomes" id="UP000014227"/>
    </source>
</evidence>
<proteinExistence type="predicted"/>
<keyword evidence="1" id="KW-0732">Signal</keyword>
<dbReference type="InterPro" id="IPR047794">
    <property type="entry name" value="C45_proenzyme-like"/>
</dbReference>
<dbReference type="InterPro" id="IPR047803">
    <property type="entry name" value="DCD1A/B-like"/>
</dbReference>
<accession>S0ESC9</accession>
<dbReference type="AlphaFoldDB" id="S0ESC9"/>
<reference evidence="3" key="1">
    <citation type="submission" date="2013-03" db="EMBL/GenBank/DDBJ databases">
        <title>Genome sequence of Chthonomonas calidirosea, the first sequenced genome from the Armatimonadetes phylum (formally candidate division OP10).</title>
        <authorList>
            <person name="Lee K.C.Y."/>
            <person name="Morgan X.C."/>
            <person name="Dunfield P.F."/>
            <person name="Tamas I."/>
            <person name="Houghton K.M."/>
            <person name="Vyssotski M."/>
            <person name="Ryan J.L.J."/>
            <person name="Lagutin K."/>
            <person name="McDonald I.R."/>
            <person name="Stott M.B."/>
        </authorList>
    </citation>
    <scope>NUCLEOTIDE SEQUENCE [LARGE SCALE GENOMIC DNA]</scope>
    <source>
        <strain evidence="3">DSM 23976 / ICMP 18418 / T49</strain>
    </source>
</reference>
<dbReference type="NCBIfam" id="NF040521">
    <property type="entry name" value="C45_proenzyme"/>
    <property type="match status" value="1"/>
</dbReference>
<feature type="chain" id="PRO_5004486233" description="Acyl-coenzyme A:6-aminopenicillanic acid acyl-transferase" evidence="1">
    <location>
        <begin position="23"/>
        <end position="398"/>
    </location>
</feature>
<dbReference type="HOGENOM" id="CLU_616695_0_0_0"/>